<evidence type="ECO:0000313" key="2">
    <source>
        <dbReference type="EMBL" id="SFQ16873.1"/>
    </source>
</evidence>
<dbReference type="AlphaFoldDB" id="A0A1I5WAV5"/>
<feature type="transmembrane region" description="Helical" evidence="1">
    <location>
        <begin position="217"/>
        <end position="233"/>
    </location>
</feature>
<evidence type="ECO:0000313" key="3">
    <source>
        <dbReference type="Proteomes" id="UP000198577"/>
    </source>
</evidence>
<proteinExistence type="predicted"/>
<feature type="transmembrane region" description="Helical" evidence="1">
    <location>
        <begin position="58"/>
        <end position="81"/>
    </location>
</feature>
<keyword evidence="1" id="KW-0812">Transmembrane</keyword>
<feature type="transmembrane region" description="Helical" evidence="1">
    <location>
        <begin position="101"/>
        <end position="123"/>
    </location>
</feature>
<feature type="transmembrane region" description="Helical" evidence="1">
    <location>
        <begin position="20"/>
        <end position="38"/>
    </location>
</feature>
<name>A0A1I5WAV5_9FIRM</name>
<dbReference type="Proteomes" id="UP000198577">
    <property type="component" value="Unassembled WGS sequence"/>
</dbReference>
<reference evidence="2 3" key="1">
    <citation type="submission" date="2016-10" db="EMBL/GenBank/DDBJ databases">
        <authorList>
            <person name="de Groot N.N."/>
        </authorList>
    </citation>
    <scope>NUCLEOTIDE SEQUENCE [LARGE SCALE GENOMIC DNA]</scope>
    <source>
        <strain evidence="2 3">DSM 20678</strain>
    </source>
</reference>
<sequence>MREYLKREFTLFYKTKSLMIISLLKPILVLFGLWISLTERGLDVMTVPSQLFYALDKYLITLLTIALSIEIISFAGCEYHYKTVLTKQTLSRWCDVLKAKILIILIDLLILMVVAIILSALLMPTISLSVRIVEIVALTIYLFYFGIIILLVIEIFQNELAAIIFAGGTILLGKTIFFGKYMPKPHFSTVLFYLEHLLSNVDYYRDFVTARMWLKEFLYFIILIGLFITAYSIKRRIRNL</sequence>
<keyword evidence="1" id="KW-1133">Transmembrane helix</keyword>
<keyword evidence="1" id="KW-0472">Membrane</keyword>
<gene>
    <name evidence="2" type="ORF">SAMN05444406_11530</name>
</gene>
<dbReference type="RefSeq" id="WP_025746814.1">
    <property type="nucleotide sequence ID" value="NZ_FOXR01000015.1"/>
</dbReference>
<protein>
    <submittedName>
        <fullName evidence="2">Uncharacterized protein</fullName>
    </submittedName>
</protein>
<organism evidence="2 3">
    <name type="scientific">Caldicoprobacter faecalis</name>
    <dbReference type="NCBI Taxonomy" id="937334"/>
    <lineage>
        <taxon>Bacteria</taxon>
        <taxon>Bacillati</taxon>
        <taxon>Bacillota</taxon>
        <taxon>Clostridia</taxon>
        <taxon>Caldicoprobacterales</taxon>
        <taxon>Caldicoprobacteraceae</taxon>
        <taxon>Caldicoprobacter</taxon>
    </lineage>
</organism>
<dbReference type="STRING" id="937334.SAMN05444406_11530"/>
<evidence type="ECO:0000256" key="1">
    <source>
        <dbReference type="SAM" id="Phobius"/>
    </source>
</evidence>
<feature type="transmembrane region" description="Helical" evidence="1">
    <location>
        <begin position="135"/>
        <end position="153"/>
    </location>
</feature>
<accession>A0A1I5WAV5</accession>
<dbReference type="EMBL" id="FOXR01000015">
    <property type="protein sequence ID" value="SFQ16873.1"/>
    <property type="molecule type" value="Genomic_DNA"/>
</dbReference>
<keyword evidence="3" id="KW-1185">Reference proteome</keyword>
<feature type="transmembrane region" description="Helical" evidence="1">
    <location>
        <begin position="160"/>
        <end position="179"/>
    </location>
</feature>